<dbReference type="OrthoDB" id="1149873at2"/>
<dbReference type="AlphaFoldDB" id="A0A173MI85"/>
<proteinExistence type="predicted"/>
<dbReference type="STRING" id="477680.SAMN05421788_102242"/>
<dbReference type="RefSeq" id="WP_076377858.1">
    <property type="nucleotide sequence ID" value="NZ_AP017422.1"/>
</dbReference>
<dbReference type="KEGG" id="fln:FLA_3154"/>
<protein>
    <submittedName>
        <fullName evidence="1">Uncharacterized protein</fullName>
    </submittedName>
</protein>
<dbReference type="EMBL" id="FTOR01000002">
    <property type="protein sequence ID" value="SIS94597.1"/>
    <property type="molecule type" value="Genomic_DNA"/>
</dbReference>
<evidence type="ECO:0000313" key="1">
    <source>
        <dbReference type="EMBL" id="SIS94597.1"/>
    </source>
</evidence>
<keyword evidence="2" id="KW-1185">Reference proteome</keyword>
<accession>A0A173MI85</accession>
<organism evidence="1 2">
    <name type="scientific">Filimonas lacunae</name>
    <dbReference type="NCBI Taxonomy" id="477680"/>
    <lineage>
        <taxon>Bacteria</taxon>
        <taxon>Pseudomonadati</taxon>
        <taxon>Bacteroidota</taxon>
        <taxon>Chitinophagia</taxon>
        <taxon>Chitinophagales</taxon>
        <taxon>Chitinophagaceae</taxon>
        <taxon>Filimonas</taxon>
    </lineage>
</organism>
<dbReference type="Proteomes" id="UP000186917">
    <property type="component" value="Unassembled WGS sequence"/>
</dbReference>
<evidence type="ECO:0000313" key="2">
    <source>
        <dbReference type="Proteomes" id="UP000186917"/>
    </source>
</evidence>
<name>A0A173MI85_9BACT</name>
<sequence length="81" mass="8822">MNPEEKPLSFVERMKQRAVNQQNYGGTATPTEAGTVQAACPNCGAGRTKDDGLTKCGYCGHVFIHTELTDGKYIQKEDNSL</sequence>
<reference evidence="2" key="1">
    <citation type="submission" date="2017-01" db="EMBL/GenBank/DDBJ databases">
        <authorList>
            <person name="Varghese N."/>
            <person name="Submissions S."/>
        </authorList>
    </citation>
    <scope>NUCLEOTIDE SEQUENCE [LARGE SCALE GENOMIC DNA]</scope>
    <source>
        <strain evidence="2">DSM 21054</strain>
    </source>
</reference>
<gene>
    <name evidence="1" type="ORF">SAMN05421788_102242</name>
</gene>